<dbReference type="Proteomes" id="UP001459277">
    <property type="component" value="Unassembled WGS sequence"/>
</dbReference>
<sequence length="184" mass="20508">MLTAFPMETYLSNVLILKLTSNFAILLRKDGKRFQFNAFIRSSACLNEIISPNQMAFVPKRNIAENVLVAQEVVKNNHTDKENGRKVLDEFKLIFGLEAKEQKSEDFCAACAKVAWGFGFAPKKKGGLGLKGIEIWNKGLGKLRSSLLWCSFTGPIWKEVVGCCLVIQRRVERSGVAGFKGCCI</sequence>
<proteinExistence type="predicted"/>
<name>A0AAW2D3Q1_9ROSI</name>
<dbReference type="AlphaFoldDB" id="A0AAW2D3Q1"/>
<evidence type="ECO:0000313" key="2">
    <source>
        <dbReference type="Proteomes" id="UP001459277"/>
    </source>
</evidence>
<gene>
    <name evidence="1" type="ORF">SO802_012290</name>
</gene>
<accession>A0AAW2D3Q1</accession>
<keyword evidence="2" id="KW-1185">Reference proteome</keyword>
<reference evidence="1 2" key="1">
    <citation type="submission" date="2024-01" db="EMBL/GenBank/DDBJ databases">
        <title>A telomere-to-telomere, gap-free genome of sweet tea (Lithocarpus litseifolius).</title>
        <authorList>
            <person name="Zhou J."/>
        </authorList>
    </citation>
    <scope>NUCLEOTIDE SEQUENCE [LARGE SCALE GENOMIC DNA]</scope>
    <source>
        <strain evidence="1">Zhou-2022a</strain>
        <tissue evidence="1">Leaf</tissue>
    </source>
</reference>
<dbReference type="EMBL" id="JAZDWU010000004">
    <property type="protein sequence ID" value="KAL0004729.1"/>
    <property type="molecule type" value="Genomic_DNA"/>
</dbReference>
<comment type="caution">
    <text evidence="1">The sequence shown here is derived from an EMBL/GenBank/DDBJ whole genome shotgun (WGS) entry which is preliminary data.</text>
</comment>
<evidence type="ECO:0008006" key="3">
    <source>
        <dbReference type="Google" id="ProtNLM"/>
    </source>
</evidence>
<protein>
    <recommendedName>
        <fullName evidence="3">Reverse transcriptase domain-containing protein</fullName>
    </recommendedName>
</protein>
<organism evidence="1 2">
    <name type="scientific">Lithocarpus litseifolius</name>
    <dbReference type="NCBI Taxonomy" id="425828"/>
    <lineage>
        <taxon>Eukaryota</taxon>
        <taxon>Viridiplantae</taxon>
        <taxon>Streptophyta</taxon>
        <taxon>Embryophyta</taxon>
        <taxon>Tracheophyta</taxon>
        <taxon>Spermatophyta</taxon>
        <taxon>Magnoliopsida</taxon>
        <taxon>eudicotyledons</taxon>
        <taxon>Gunneridae</taxon>
        <taxon>Pentapetalae</taxon>
        <taxon>rosids</taxon>
        <taxon>fabids</taxon>
        <taxon>Fagales</taxon>
        <taxon>Fagaceae</taxon>
        <taxon>Lithocarpus</taxon>
    </lineage>
</organism>
<evidence type="ECO:0000313" key="1">
    <source>
        <dbReference type="EMBL" id="KAL0004729.1"/>
    </source>
</evidence>